<feature type="domain" description="Heme-copper oxidase subunit III family profile" evidence="8">
    <location>
        <begin position="1"/>
        <end position="200"/>
    </location>
</feature>
<feature type="transmembrane region" description="Helical" evidence="7">
    <location>
        <begin position="136"/>
        <end position="160"/>
    </location>
</feature>
<evidence type="ECO:0000256" key="3">
    <source>
        <dbReference type="ARBA" id="ARBA00022692"/>
    </source>
</evidence>
<dbReference type="InterPro" id="IPR000298">
    <property type="entry name" value="Cyt_c_oxidase-like_su3"/>
</dbReference>
<keyword evidence="3 6" id="KW-0812">Transmembrane</keyword>
<organism evidence="9 10">
    <name type="scientific">Geobacter argillaceus</name>
    <dbReference type="NCBI Taxonomy" id="345631"/>
    <lineage>
        <taxon>Bacteria</taxon>
        <taxon>Pseudomonadati</taxon>
        <taxon>Thermodesulfobacteriota</taxon>
        <taxon>Desulfuromonadia</taxon>
        <taxon>Geobacterales</taxon>
        <taxon>Geobacteraceae</taxon>
        <taxon>Geobacter</taxon>
    </lineage>
</organism>
<dbReference type="SUPFAM" id="SSF81452">
    <property type="entry name" value="Cytochrome c oxidase subunit III-like"/>
    <property type="match status" value="1"/>
</dbReference>
<reference evidence="9 10" key="1">
    <citation type="submission" date="2019-07" db="EMBL/GenBank/DDBJ databases">
        <title>Genomic Encyclopedia of Archaeal and Bacterial Type Strains, Phase II (KMG-II): from individual species to whole genera.</title>
        <authorList>
            <person name="Goeker M."/>
        </authorList>
    </citation>
    <scope>NUCLEOTIDE SEQUENCE [LARGE SCALE GENOMIC DNA]</scope>
    <source>
        <strain evidence="9 10">ATCC BAA-1139</strain>
    </source>
</reference>
<dbReference type="EMBL" id="VLLN01000012">
    <property type="protein sequence ID" value="TWJ19030.1"/>
    <property type="molecule type" value="Genomic_DNA"/>
</dbReference>
<dbReference type="GO" id="GO:0005886">
    <property type="term" value="C:plasma membrane"/>
    <property type="evidence" value="ECO:0007669"/>
    <property type="project" value="UniProtKB-SubCell"/>
</dbReference>
<comment type="similarity">
    <text evidence="2 6">Belongs to the cytochrome c oxidase subunit 3 family.</text>
</comment>
<dbReference type="OrthoDB" id="9810850at2"/>
<dbReference type="RefSeq" id="WP_145022747.1">
    <property type="nucleotide sequence ID" value="NZ_VLLN01000012.1"/>
</dbReference>
<evidence type="ECO:0000256" key="2">
    <source>
        <dbReference type="ARBA" id="ARBA00010581"/>
    </source>
</evidence>
<evidence type="ECO:0000256" key="5">
    <source>
        <dbReference type="ARBA" id="ARBA00023136"/>
    </source>
</evidence>
<dbReference type="GO" id="GO:0004129">
    <property type="term" value="F:cytochrome-c oxidase activity"/>
    <property type="evidence" value="ECO:0007669"/>
    <property type="project" value="InterPro"/>
</dbReference>
<dbReference type="InterPro" id="IPR013833">
    <property type="entry name" value="Cyt_c_oxidase_su3_a-hlx"/>
</dbReference>
<gene>
    <name evidence="9" type="ORF">JN12_02249</name>
</gene>
<comment type="caution">
    <text evidence="9">The sequence shown here is derived from an EMBL/GenBank/DDBJ whole genome shotgun (WGS) entry which is preliminary data.</text>
</comment>
<evidence type="ECO:0000256" key="1">
    <source>
        <dbReference type="ARBA" id="ARBA00004141"/>
    </source>
</evidence>
<dbReference type="InterPro" id="IPR035973">
    <property type="entry name" value="Cyt_c_oxidase_su3-like_sf"/>
</dbReference>
<evidence type="ECO:0000313" key="10">
    <source>
        <dbReference type="Proteomes" id="UP000319449"/>
    </source>
</evidence>
<dbReference type="InterPro" id="IPR024791">
    <property type="entry name" value="Cyt_c/ubiquinol_Oxase_su3"/>
</dbReference>
<proteinExistence type="inferred from homology"/>
<feature type="transmembrane region" description="Helical" evidence="7">
    <location>
        <begin position="12"/>
        <end position="34"/>
    </location>
</feature>
<keyword evidence="5 7" id="KW-0472">Membrane</keyword>
<evidence type="ECO:0000256" key="6">
    <source>
        <dbReference type="RuleBase" id="RU003376"/>
    </source>
</evidence>
<evidence type="ECO:0000256" key="4">
    <source>
        <dbReference type="ARBA" id="ARBA00022989"/>
    </source>
</evidence>
<keyword evidence="10" id="KW-1185">Reference proteome</keyword>
<feature type="transmembrane region" description="Helical" evidence="7">
    <location>
        <begin position="54"/>
        <end position="76"/>
    </location>
</feature>
<evidence type="ECO:0000259" key="8">
    <source>
        <dbReference type="PROSITE" id="PS50253"/>
    </source>
</evidence>
<feature type="transmembrane region" description="Helical" evidence="7">
    <location>
        <begin position="88"/>
        <end position="106"/>
    </location>
</feature>
<dbReference type="AlphaFoldDB" id="A0A562VMB1"/>
<accession>A0A562VMB1</accession>
<name>A0A562VMB1_9BACT</name>
<dbReference type="Pfam" id="PF00510">
    <property type="entry name" value="COX3"/>
    <property type="match status" value="1"/>
</dbReference>
<keyword evidence="4 7" id="KW-1133">Transmembrane helix</keyword>
<protein>
    <submittedName>
        <fullName evidence="9">Cytochrome c oxidase subunit 3</fullName>
    </submittedName>
</protein>
<evidence type="ECO:0000313" key="9">
    <source>
        <dbReference type="EMBL" id="TWJ19030.1"/>
    </source>
</evidence>
<evidence type="ECO:0000256" key="7">
    <source>
        <dbReference type="SAM" id="Phobius"/>
    </source>
</evidence>
<dbReference type="GO" id="GO:0019646">
    <property type="term" value="P:aerobic electron transport chain"/>
    <property type="evidence" value="ECO:0007669"/>
    <property type="project" value="InterPro"/>
</dbReference>
<comment type="subcellular location">
    <subcellularLocation>
        <location evidence="6">Cell membrane</location>
        <topology evidence="6">Multi-pass membrane protein</topology>
    </subcellularLocation>
    <subcellularLocation>
        <location evidence="1">Membrane</location>
        <topology evidence="1">Multi-pass membrane protein</topology>
    </subcellularLocation>
</comment>
<dbReference type="Proteomes" id="UP000319449">
    <property type="component" value="Unassembled WGS sequence"/>
</dbReference>
<dbReference type="PROSITE" id="PS50253">
    <property type="entry name" value="COX3"/>
    <property type="match status" value="1"/>
</dbReference>
<sequence length="200" mass="22248">MSQPLHRDYTGAKLGMWLFLLTELLLFGGLFLLYGAYLARYPHEFAAAGREMHLVFGTVNTLLLITSSLLAAMAVTAIQRDRRRTVQLLLGGTILCAAVFLFNKYLEWSAEIGRGIYPNSPVLAAGPPGESVFYSLYYLTVGLHGLHVLIGAILLSVVAVRVGRGTVHGGDYVWLENGALYWHLVDLVWIFIFPLYYLIL</sequence>
<dbReference type="PANTHER" id="PTHR11403:SF6">
    <property type="entry name" value="NITRIC OXIDE REDUCTASE SUBUNIT E"/>
    <property type="match status" value="1"/>
</dbReference>
<feature type="transmembrane region" description="Helical" evidence="7">
    <location>
        <begin position="180"/>
        <end position="199"/>
    </location>
</feature>
<dbReference type="PANTHER" id="PTHR11403">
    <property type="entry name" value="CYTOCHROME C OXIDASE SUBUNIT III"/>
    <property type="match status" value="1"/>
</dbReference>
<dbReference type="Gene3D" id="1.20.120.80">
    <property type="entry name" value="Cytochrome c oxidase, subunit III, four-helix bundle"/>
    <property type="match status" value="1"/>
</dbReference>